<sequence length="540" mass="60358">MTTQLIIDINGPFDARRSDDTSIGSLSRRGQGLLAFLAMQPRMIASRMSVMTLLWGDRAEAQARASLRQELSLLRRNLPEDVLEADRLNVWLTNTELIVSAEHELLSGFDLNTPVFEEWLRDARSATKTHAGPSTKAQLRKRGRPTLAVLAFEEFGGNETDNFPDGVVEEITGSLSRIREFHVIARQSTFALKRQNIDAVEAARQLGVEYLVSGVVHRVQDKVRISVQLLNGSDGRTLWTGKFDDQMDDLFALLDRISLQIAGQISPSLRDAEIRRVRNRPTEDLTAYEHLLSAFPHFWTHSRDQNLKAISHLDAALDKDPNYAHALALKAWCFAQHPIYMWSDRPETDRAQALKHASAAALRAGHHAPTLTAIGAAFSIAGADAGEALSYIDRALEIDPSNAWAWLRLGWHGAYTGDIKSAETAFQNALELSPLDPFKFNVLAGRASLLILWTKRIDEAIAMLEEGIRLNPSATWQHRELIPAYCKVGDKEKLMQAGQMLMKAYPRLTVKELSRSFAKINTAVDDQHLEYFVQAGIPVQ</sequence>
<dbReference type="AlphaFoldDB" id="A0A2T6CCQ4"/>
<dbReference type="PROSITE" id="PS50005">
    <property type="entry name" value="TPR"/>
    <property type="match status" value="1"/>
</dbReference>
<dbReference type="RefSeq" id="WP_146173141.1">
    <property type="nucleotide sequence ID" value="NZ_QBKU01000008.1"/>
</dbReference>
<dbReference type="InterPro" id="IPR036388">
    <property type="entry name" value="WH-like_DNA-bd_sf"/>
</dbReference>
<dbReference type="SUPFAM" id="SSF52964">
    <property type="entry name" value="TolB, N-terminal domain"/>
    <property type="match status" value="1"/>
</dbReference>
<dbReference type="GO" id="GO:0006355">
    <property type="term" value="P:regulation of DNA-templated transcription"/>
    <property type="evidence" value="ECO:0007669"/>
    <property type="project" value="InterPro"/>
</dbReference>
<dbReference type="Gene3D" id="1.25.40.10">
    <property type="entry name" value="Tetratricopeptide repeat domain"/>
    <property type="match status" value="1"/>
</dbReference>
<dbReference type="SUPFAM" id="SSF46894">
    <property type="entry name" value="C-terminal effector domain of the bipartite response regulators"/>
    <property type="match status" value="1"/>
</dbReference>
<dbReference type="InterPro" id="IPR011990">
    <property type="entry name" value="TPR-like_helical_dom_sf"/>
</dbReference>
<name>A0A2T6CCQ4_9RHOB</name>
<dbReference type="InterPro" id="IPR016032">
    <property type="entry name" value="Sig_transdc_resp-reg_C-effctor"/>
</dbReference>
<dbReference type="Gene3D" id="3.40.50.10070">
    <property type="entry name" value="TolB, N-terminal domain"/>
    <property type="match status" value="1"/>
</dbReference>
<dbReference type="Proteomes" id="UP000244092">
    <property type="component" value="Unassembled WGS sequence"/>
</dbReference>
<dbReference type="OrthoDB" id="54411at2"/>
<reference evidence="2 3" key="1">
    <citation type="submission" date="2018-04" db="EMBL/GenBank/DDBJ databases">
        <title>Genomic Encyclopedia of Archaeal and Bacterial Type Strains, Phase II (KMG-II): from individual species to whole genera.</title>
        <authorList>
            <person name="Goeker M."/>
        </authorList>
    </citation>
    <scope>NUCLEOTIDE SEQUENCE [LARGE SCALE GENOMIC DNA]</scope>
    <source>
        <strain evidence="2 3">DSM 12244</strain>
    </source>
</reference>
<dbReference type="EMBL" id="QBKU01000008">
    <property type="protein sequence ID" value="PTX73297.1"/>
    <property type="molecule type" value="Genomic_DNA"/>
</dbReference>
<protein>
    <submittedName>
        <fullName evidence="2">TolB-like protein</fullName>
    </submittedName>
</protein>
<dbReference type="InterPro" id="IPR019734">
    <property type="entry name" value="TPR_rpt"/>
</dbReference>
<proteinExistence type="predicted"/>
<dbReference type="SMART" id="SM00028">
    <property type="entry name" value="TPR"/>
    <property type="match status" value="3"/>
</dbReference>
<accession>A0A2T6CCQ4</accession>
<evidence type="ECO:0000313" key="3">
    <source>
        <dbReference type="Proteomes" id="UP000244092"/>
    </source>
</evidence>
<comment type="caution">
    <text evidence="2">The sequence shown here is derived from an EMBL/GenBank/DDBJ whole genome shotgun (WGS) entry which is preliminary data.</text>
</comment>
<dbReference type="Gene3D" id="1.10.10.10">
    <property type="entry name" value="Winged helix-like DNA-binding domain superfamily/Winged helix DNA-binding domain"/>
    <property type="match status" value="1"/>
</dbReference>
<evidence type="ECO:0000256" key="1">
    <source>
        <dbReference type="PROSITE-ProRule" id="PRU00339"/>
    </source>
</evidence>
<feature type="repeat" description="TPR" evidence="1">
    <location>
        <begin position="403"/>
        <end position="436"/>
    </location>
</feature>
<dbReference type="SUPFAM" id="SSF48452">
    <property type="entry name" value="TPR-like"/>
    <property type="match status" value="1"/>
</dbReference>
<keyword evidence="1" id="KW-0802">TPR repeat</keyword>
<organism evidence="2 3">
    <name type="scientific">Sulfitobacter mediterraneus</name>
    <dbReference type="NCBI Taxonomy" id="83219"/>
    <lineage>
        <taxon>Bacteria</taxon>
        <taxon>Pseudomonadati</taxon>
        <taxon>Pseudomonadota</taxon>
        <taxon>Alphaproteobacteria</taxon>
        <taxon>Rhodobacterales</taxon>
        <taxon>Roseobacteraceae</taxon>
        <taxon>Sulfitobacter</taxon>
    </lineage>
</organism>
<evidence type="ECO:0000313" key="2">
    <source>
        <dbReference type="EMBL" id="PTX73297.1"/>
    </source>
</evidence>
<gene>
    <name evidence="2" type="ORF">C8N31_108207</name>
</gene>
<dbReference type="GO" id="GO:0003677">
    <property type="term" value="F:DNA binding"/>
    <property type="evidence" value="ECO:0007669"/>
    <property type="project" value="InterPro"/>
</dbReference>